<reference evidence="5" key="1">
    <citation type="submission" date="2023-08" db="EMBL/GenBank/DDBJ databases">
        <authorList>
            <person name="Chen Y."/>
            <person name="Shah S."/>
            <person name="Dougan E. K."/>
            <person name="Thang M."/>
            <person name="Chan C."/>
        </authorList>
    </citation>
    <scope>NUCLEOTIDE SEQUENCE</scope>
</reference>
<keyword evidence="1 3" id="KW-0479">Metal-binding</keyword>
<keyword evidence="2 3" id="KW-0408">Iron</keyword>
<dbReference type="EMBL" id="CAUJNA010001724">
    <property type="protein sequence ID" value="CAJ1388636.1"/>
    <property type="molecule type" value="Genomic_DNA"/>
</dbReference>
<name>A0AA36N3X7_9DINO</name>
<comment type="caution">
    <text evidence="5">The sequence shown here is derived from an EMBL/GenBank/DDBJ whole genome shotgun (WGS) entry which is preliminary data.</text>
</comment>
<dbReference type="Pfam" id="PF13640">
    <property type="entry name" value="2OG-FeII_Oxy_3"/>
    <property type="match status" value="1"/>
</dbReference>
<dbReference type="GO" id="GO:0005783">
    <property type="term" value="C:endoplasmic reticulum"/>
    <property type="evidence" value="ECO:0007669"/>
    <property type="project" value="TreeGrafter"/>
</dbReference>
<evidence type="ECO:0000256" key="1">
    <source>
        <dbReference type="ARBA" id="ARBA00022723"/>
    </source>
</evidence>
<dbReference type="InterPro" id="IPR005123">
    <property type="entry name" value="Oxoglu/Fe-dep_dioxygenase_dom"/>
</dbReference>
<evidence type="ECO:0000256" key="3">
    <source>
        <dbReference type="RuleBase" id="RU003682"/>
    </source>
</evidence>
<dbReference type="InterPro" id="IPR045054">
    <property type="entry name" value="P4HA-like"/>
</dbReference>
<evidence type="ECO:0000313" key="6">
    <source>
        <dbReference type="Proteomes" id="UP001178507"/>
    </source>
</evidence>
<dbReference type="AlphaFoldDB" id="A0AA36N3X7"/>
<dbReference type="PANTHER" id="PTHR10869:SF246">
    <property type="entry name" value="TRANSMEMBRANE PROLYL 4-HYDROXYLASE"/>
    <property type="match status" value="1"/>
</dbReference>
<evidence type="ECO:0000256" key="2">
    <source>
        <dbReference type="ARBA" id="ARBA00023004"/>
    </source>
</evidence>
<dbReference type="PANTHER" id="PTHR10869">
    <property type="entry name" value="PROLYL 4-HYDROXYLASE ALPHA SUBUNIT"/>
    <property type="match status" value="1"/>
</dbReference>
<evidence type="ECO:0000259" key="4">
    <source>
        <dbReference type="PROSITE" id="PS51471"/>
    </source>
</evidence>
<dbReference type="GO" id="GO:0046872">
    <property type="term" value="F:metal ion binding"/>
    <property type="evidence" value="ECO:0007669"/>
    <property type="project" value="UniProtKB-KW"/>
</dbReference>
<dbReference type="GO" id="GO:0004656">
    <property type="term" value="F:procollagen-proline 4-dioxygenase activity"/>
    <property type="evidence" value="ECO:0007669"/>
    <property type="project" value="TreeGrafter"/>
</dbReference>
<evidence type="ECO:0000313" key="5">
    <source>
        <dbReference type="EMBL" id="CAJ1388636.1"/>
    </source>
</evidence>
<protein>
    <recommendedName>
        <fullName evidence="4">Fe2OG dioxygenase domain-containing protein</fullName>
    </recommendedName>
</protein>
<dbReference type="Proteomes" id="UP001178507">
    <property type="component" value="Unassembled WGS sequence"/>
</dbReference>
<dbReference type="PROSITE" id="PS51471">
    <property type="entry name" value="FE2OG_OXY"/>
    <property type="match status" value="1"/>
</dbReference>
<gene>
    <name evidence="5" type="ORF">EVOR1521_LOCUS14457</name>
</gene>
<keyword evidence="6" id="KW-1185">Reference proteome</keyword>
<feature type="domain" description="Fe2OG dioxygenase" evidence="4">
    <location>
        <begin position="25"/>
        <end position="139"/>
    </location>
</feature>
<dbReference type="InterPro" id="IPR044862">
    <property type="entry name" value="Pro_4_hyd_alph_FE2OG_OXY"/>
</dbReference>
<comment type="similarity">
    <text evidence="3">Belongs to the iron/ascorbate-dependent oxidoreductase family.</text>
</comment>
<accession>A0AA36N3X7</accession>
<proteinExistence type="inferred from homology"/>
<keyword evidence="3" id="KW-0560">Oxidoreductase</keyword>
<organism evidence="5 6">
    <name type="scientific">Effrenium voratum</name>
    <dbReference type="NCBI Taxonomy" id="2562239"/>
    <lineage>
        <taxon>Eukaryota</taxon>
        <taxon>Sar</taxon>
        <taxon>Alveolata</taxon>
        <taxon>Dinophyceae</taxon>
        <taxon>Suessiales</taxon>
        <taxon>Symbiodiniaceae</taxon>
        <taxon>Effrenium</taxon>
    </lineage>
</organism>
<dbReference type="Gene3D" id="2.60.120.620">
    <property type="entry name" value="q2cbj1_9rhob like domain"/>
    <property type="match status" value="1"/>
</dbReference>
<sequence>MRPKSARKKKKNGRSLAAEESWAEFIEPLQLVKYVPGQYYRAHLDTHQEPERLGSFNGEQRVQTLLVFVSSVPESDGGGHLHFPLLDLRILPKAGTAVLWKNCRPKEGTALVEPDPCSLHEGEPPLSVEKVAMNVWVVDRPFSKQAVQEAMLRRAGLGQDSQANGEKCACDFRRGSGPNEYRLLLLLQAVAEPAGECSLPPPDHGAQLVQNRYVTARRSKAFCEQFDQSRCGTNPLCGWNQGLSRCQAYIAWFHPMKCGSTFGATLAHFANGSLPEAAHMPSCGYIQESDEATYGAPLMKEDSCPGGNQGPFEFFVYKYPSENWFSNTFWLHPGKKDVDPGNHRPIPDDEFEQWHLGKDHWTPSSRRFAAAPAQCQVRTY</sequence>